<feature type="transmembrane region" description="Helical" evidence="7">
    <location>
        <begin position="149"/>
        <end position="172"/>
    </location>
</feature>
<organism evidence="9 10">
    <name type="scientific">Kribbella orskensis</name>
    <dbReference type="NCBI Taxonomy" id="2512216"/>
    <lineage>
        <taxon>Bacteria</taxon>
        <taxon>Bacillati</taxon>
        <taxon>Actinomycetota</taxon>
        <taxon>Actinomycetes</taxon>
        <taxon>Propionibacteriales</taxon>
        <taxon>Kribbellaceae</taxon>
        <taxon>Kribbella</taxon>
    </lineage>
</organism>
<keyword evidence="3" id="KW-1003">Cell membrane</keyword>
<evidence type="ECO:0000313" key="9">
    <source>
        <dbReference type="EMBL" id="TCO18290.1"/>
    </source>
</evidence>
<keyword evidence="6 7" id="KW-0472">Membrane</keyword>
<dbReference type="CDD" id="cd06173">
    <property type="entry name" value="MFS_MefA_like"/>
    <property type="match status" value="1"/>
</dbReference>
<reference evidence="9 10" key="1">
    <citation type="journal article" date="2015" name="Stand. Genomic Sci.">
        <title>Genomic Encyclopedia of Bacterial and Archaeal Type Strains, Phase III: the genomes of soil and plant-associated and newly described type strains.</title>
        <authorList>
            <person name="Whitman W.B."/>
            <person name="Woyke T."/>
            <person name="Klenk H.P."/>
            <person name="Zhou Y."/>
            <person name="Lilburn T.G."/>
            <person name="Beck B.J."/>
            <person name="De Vos P."/>
            <person name="Vandamme P."/>
            <person name="Eisen J.A."/>
            <person name="Garrity G."/>
            <person name="Hugenholtz P."/>
            <person name="Kyrpides N.C."/>
        </authorList>
    </citation>
    <scope>NUCLEOTIDE SEQUENCE [LARGE SCALE GENOMIC DNA]</scope>
    <source>
        <strain evidence="9 10">VKM Ac-2538</strain>
    </source>
</reference>
<protein>
    <submittedName>
        <fullName evidence="9">Transmembrane secretion effector</fullName>
    </submittedName>
</protein>
<keyword evidence="4 7" id="KW-0812">Transmembrane</keyword>
<dbReference type="Pfam" id="PF05977">
    <property type="entry name" value="MFS_3"/>
    <property type="match status" value="1"/>
</dbReference>
<keyword evidence="10" id="KW-1185">Reference proteome</keyword>
<dbReference type="PANTHER" id="PTHR23513:SF6">
    <property type="entry name" value="MAJOR FACILITATOR SUPERFAMILY ASSOCIATED DOMAIN-CONTAINING PROTEIN"/>
    <property type="match status" value="1"/>
</dbReference>
<dbReference type="EMBL" id="SLWM01000012">
    <property type="protein sequence ID" value="TCO18290.1"/>
    <property type="molecule type" value="Genomic_DNA"/>
</dbReference>
<dbReference type="PANTHER" id="PTHR23513">
    <property type="entry name" value="INTEGRAL MEMBRANE EFFLUX PROTEIN-RELATED"/>
    <property type="match status" value="1"/>
</dbReference>
<dbReference type="InterPro" id="IPR036259">
    <property type="entry name" value="MFS_trans_sf"/>
</dbReference>
<evidence type="ECO:0000256" key="5">
    <source>
        <dbReference type="ARBA" id="ARBA00022989"/>
    </source>
</evidence>
<feature type="transmembrane region" description="Helical" evidence="7">
    <location>
        <begin position="184"/>
        <end position="202"/>
    </location>
</feature>
<evidence type="ECO:0000256" key="3">
    <source>
        <dbReference type="ARBA" id="ARBA00022475"/>
    </source>
</evidence>
<comment type="subcellular location">
    <subcellularLocation>
        <location evidence="1">Cell membrane</location>
        <topology evidence="1">Multi-pass membrane protein</topology>
    </subcellularLocation>
</comment>
<sequence>MIVSDLGRAGVIAALVLAFFTESVSVPLLAVTAFVVVTGSIFHGAAQQSLVADLTDESDAVRDSMNARMSTLDVGGASLAGPPTGSAAFAAFTWLPFLADALSFAFSSACVLAIRTDQKQPPAAPRESVRSAIRIGVAFLMRHRELRTLAVLTGAANLTTNCAFVVLVLYASDPVGLNLKPAQYGFLLTALAIGGVVAGPLAPRLLARWGASRVVGATLLTRTLVWPAIAITHEPVVAALALMAAGLASTFVTVTVTSARQKLSPRPMLGRVVTAFRTIGNGAAPVGALLGGILAELVGLRGTLVSAGVLLAVVSALLLPRLLRSETLR</sequence>
<feature type="transmembrane region" description="Helical" evidence="7">
    <location>
        <begin position="214"/>
        <end position="231"/>
    </location>
</feature>
<dbReference type="InterPro" id="IPR010290">
    <property type="entry name" value="TM_effector"/>
</dbReference>
<dbReference type="Proteomes" id="UP000295818">
    <property type="component" value="Unassembled WGS sequence"/>
</dbReference>
<feature type="transmembrane region" description="Helical" evidence="7">
    <location>
        <begin position="304"/>
        <end position="323"/>
    </location>
</feature>
<dbReference type="PROSITE" id="PS50850">
    <property type="entry name" value="MFS"/>
    <property type="match status" value="1"/>
</dbReference>
<evidence type="ECO:0000256" key="1">
    <source>
        <dbReference type="ARBA" id="ARBA00004651"/>
    </source>
</evidence>
<evidence type="ECO:0000256" key="4">
    <source>
        <dbReference type="ARBA" id="ARBA00022692"/>
    </source>
</evidence>
<feature type="domain" description="Major facilitator superfamily (MFS) profile" evidence="8">
    <location>
        <begin position="131"/>
        <end position="329"/>
    </location>
</feature>
<feature type="transmembrane region" description="Helical" evidence="7">
    <location>
        <begin position="88"/>
        <end position="114"/>
    </location>
</feature>
<evidence type="ECO:0000313" key="10">
    <source>
        <dbReference type="Proteomes" id="UP000295818"/>
    </source>
</evidence>
<proteinExistence type="predicted"/>
<evidence type="ECO:0000256" key="7">
    <source>
        <dbReference type="SAM" id="Phobius"/>
    </source>
</evidence>
<feature type="transmembrane region" description="Helical" evidence="7">
    <location>
        <begin position="237"/>
        <end position="257"/>
    </location>
</feature>
<dbReference type="Gene3D" id="1.20.1250.20">
    <property type="entry name" value="MFS general substrate transporter like domains"/>
    <property type="match status" value="1"/>
</dbReference>
<comment type="caution">
    <text evidence="9">The sequence shown here is derived from an EMBL/GenBank/DDBJ whole genome shotgun (WGS) entry which is preliminary data.</text>
</comment>
<name>A0ABY2BES5_9ACTN</name>
<dbReference type="SUPFAM" id="SSF103473">
    <property type="entry name" value="MFS general substrate transporter"/>
    <property type="match status" value="1"/>
</dbReference>
<keyword evidence="2" id="KW-0813">Transport</keyword>
<feature type="transmembrane region" description="Helical" evidence="7">
    <location>
        <begin position="278"/>
        <end position="298"/>
    </location>
</feature>
<evidence type="ECO:0000256" key="2">
    <source>
        <dbReference type="ARBA" id="ARBA00022448"/>
    </source>
</evidence>
<evidence type="ECO:0000256" key="6">
    <source>
        <dbReference type="ARBA" id="ARBA00023136"/>
    </source>
</evidence>
<gene>
    <name evidence="9" type="ORF">EV644_11230</name>
</gene>
<keyword evidence="5 7" id="KW-1133">Transmembrane helix</keyword>
<dbReference type="InterPro" id="IPR020846">
    <property type="entry name" value="MFS_dom"/>
</dbReference>
<feature type="transmembrane region" description="Helical" evidence="7">
    <location>
        <begin position="12"/>
        <end position="37"/>
    </location>
</feature>
<evidence type="ECO:0000259" key="8">
    <source>
        <dbReference type="PROSITE" id="PS50850"/>
    </source>
</evidence>
<accession>A0ABY2BES5</accession>